<evidence type="ECO:0000313" key="4">
    <source>
        <dbReference type="Proteomes" id="UP001161247"/>
    </source>
</evidence>
<dbReference type="InterPro" id="IPR019180">
    <property type="entry name" value="Oxidoreductase-like_N"/>
</dbReference>
<dbReference type="InterPro" id="IPR039251">
    <property type="entry name" value="OXLD1"/>
</dbReference>
<evidence type="ECO:0000259" key="2">
    <source>
        <dbReference type="Pfam" id="PF09791"/>
    </source>
</evidence>
<dbReference type="PANTHER" id="PTHR21193:SF3">
    <property type="entry name" value="OXIDOREDUCTASE-LIKE DOMAIN-CONTAINING PROTEIN 1"/>
    <property type="match status" value="1"/>
</dbReference>
<dbReference type="PANTHER" id="PTHR21193">
    <property type="entry name" value="OXIDOREDUCTASE-LIKE DOMAIN-CONTAINING PROTEIN 1"/>
    <property type="match status" value="1"/>
</dbReference>
<evidence type="ECO:0000313" key="3">
    <source>
        <dbReference type="EMBL" id="CAI9110871.1"/>
    </source>
</evidence>
<name>A0AAV1DSM2_OLDCO</name>
<sequence>MDHPSVWATPFPLHYHPPRYRCSRVSLPGVDNVPQLMRYPIPKPITRFAPSVNPFRSDQSRTFRAAFSSTGNVSCAVEISMAGDAEKKDEKPHPVVNGGGQSSSVLIDKKEEGDKESEKSTPKNIPPPPEKPLPDDCCGSGCVRCVWDVYYDELEEYNKLYKK</sequence>
<feature type="domain" description="Oxidoreductase-like" evidence="2">
    <location>
        <begin position="124"/>
        <end position="160"/>
    </location>
</feature>
<accession>A0AAV1DSM2</accession>
<dbReference type="Pfam" id="PF09791">
    <property type="entry name" value="Oxidored-like"/>
    <property type="match status" value="1"/>
</dbReference>
<organism evidence="3 4">
    <name type="scientific">Oldenlandia corymbosa var. corymbosa</name>
    <dbReference type="NCBI Taxonomy" id="529605"/>
    <lineage>
        <taxon>Eukaryota</taxon>
        <taxon>Viridiplantae</taxon>
        <taxon>Streptophyta</taxon>
        <taxon>Embryophyta</taxon>
        <taxon>Tracheophyta</taxon>
        <taxon>Spermatophyta</taxon>
        <taxon>Magnoliopsida</taxon>
        <taxon>eudicotyledons</taxon>
        <taxon>Gunneridae</taxon>
        <taxon>Pentapetalae</taxon>
        <taxon>asterids</taxon>
        <taxon>lamiids</taxon>
        <taxon>Gentianales</taxon>
        <taxon>Rubiaceae</taxon>
        <taxon>Rubioideae</taxon>
        <taxon>Spermacoceae</taxon>
        <taxon>Hedyotis-Oldenlandia complex</taxon>
        <taxon>Oldenlandia</taxon>
    </lineage>
</organism>
<reference evidence="3" key="1">
    <citation type="submission" date="2023-03" db="EMBL/GenBank/DDBJ databases">
        <authorList>
            <person name="Julca I."/>
        </authorList>
    </citation>
    <scope>NUCLEOTIDE SEQUENCE</scope>
</reference>
<protein>
    <submittedName>
        <fullName evidence="3">OLC1v1010962C1</fullName>
    </submittedName>
</protein>
<keyword evidence="4" id="KW-1185">Reference proteome</keyword>
<gene>
    <name evidence="3" type="ORF">OLC1_LOCUS18420</name>
</gene>
<dbReference type="Proteomes" id="UP001161247">
    <property type="component" value="Chromosome 6"/>
</dbReference>
<proteinExistence type="predicted"/>
<feature type="region of interest" description="Disordered" evidence="1">
    <location>
        <begin position="84"/>
        <end position="138"/>
    </location>
</feature>
<feature type="compositionally biased region" description="Basic and acidic residues" evidence="1">
    <location>
        <begin position="107"/>
        <end position="121"/>
    </location>
</feature>
<dbReference type="AlphaFoldDB" id="A0AAV1DSM2"/>
<feature type="compositionally biased region" description="Basic and acidic residues" evidence="1">
    <location>
        <begin position="84"/>
        <end position="93"/>
    </location>
</feature>
<evidence type="ECO:0000256" key="1">
    <source>
        <dbReference type="SAM" id="MobiDB-lite"/>
    </source>
</evidence>
<dbReference type="EMBL" id="OX459123">
    <property type="protein sequence ID" value="CAI9110871.1"/>
    <property type="molecule type" value="Genomic_DNA"/>
</dbReference>